<evidence type="ECO:0000313" key="6">
    <source>
        <dbReference type="EMBL" id="KAJ4480024.1"/>
    </source>
</evidence>
<evidence type="ECO:0000313" key="5">
    <source>
        <dbReference type="EMBL" id="KAJ4480023.1"/>
    </source>
</evidence>
<reference evidence="6" key="1">
    <citation type="submission" date="2022-08" db="EMBL/GenBank/DDBJ databases">
        <title>A Global Phylogenomic Analysis of the Shiitake Genus Lentinula.</title>
        <authorList>
            <consortium name="DOE Joint Genome Institute"/>
            <person name="Sierra-Patev S."/>
            <person name="Min B."/>
            <person name="Naranjo-Ortiz M."/>
            <person name="Looney B."/>
            <person name="Konkel Z."/>
            <person name="Slot J.C."/>
            <person name="Sakamoto Y."/>
            <person name="Steenwyk J.L."/>
            <person name="Rokas A."/>
            <person name="Carro J."/>
            <person name="Camarero S."/>
            <person name="Ferreira P."/>
            <person name="Molpeceres G."/>
            <person name="Ruiz-Duenas F.J."/>
            <person name="Serrano A."/>
            <person name="Henrissat B."/>
            <person name="Drula E."/>
            <person name="Hughes K.W."/>
            <person name="Mata J.L."/>
            <person name="Ishikawa N.K."/>
            <person name="Vargas-Isla R."/>
            <person name="Ushijima S."/>
            <person name="Smith C.A."/>
            <person name="Ahrendt S."/>
            <person name="Andreopoulos W."/>
            <person name="He G."/>
            <person name="Labutti K."/>
            <person name="Lipzen A."/>
            <person name="Ng V."/>
            <person name="Riley R."/>
            <person name="Sandor L."/>
            <person name="Barry K."/>
            <person name="Martinez A.T."/>
            <person name="Xiao Y."/>
            <person name="Gibbons J.G."/>
            <person name="Terashima K."/>
            <person name="Grigoriev I.V."/>
            <person name="Hibbett D.S."/>
        </authorList>
    </citation>
    <scope>NUCLEOTIDE SEQUENCE</scope>
    <source>
        <strain evidence="6">JLM2183</strain>
    </source>
</reference>
<dbReference type="InterPro" id="IPR050300">
    <property type="entry name" value="GDXG_lipolytic_enzyme"/>
</dbReference>
<name>A0A9W9DPB9_9AGAR</name>
<gene>
    <name evidence="5" type="ORF">J3R30DRAFT_3669776</name>
    <name evidence="6" type="ORF">J3R30DRAFT_3669777</name>
</gene>
<feature type="domain" description="Alpha/beta hydrolase fold-3" evidence="4">
    <location>
        <begin position="140"/>
        <end position="239"/>
    </location>
</feature>
<proteinExistence type="inferred from homology"/>
<evidence type="ECO:0000259" key="4">
    <source>
        <dbReference type="Pfam" id="PF07859"/>
    </source>
</evidence>
<dbReference type="InterPro" id="IPR013094">
    <property type="entry name" value="AB_hydrolase_3"/>
</dbReference>
<dbReference type="InterPro" id="IPR033140">
    <property type="entry name" value="Lipase_GDXG_put_SER_AS"/>
</dbReference>
<dbReference type="SUPFAM" id="SSF53474">
    <property type="entry name" value="alpha/beta-Hydrolases"/>
    <property type="match status" value="1"/>
</dbReference>
<evidence type="ECO:0000313" key="7">
    <source>
        <dbReference type="Proteomes" id="UP001150266"/>
    </source>
</evidence>
<dbReference type="Pfam" id="PF07859">
    <property type="entry name" value="Abhydrolase_3"/>
    <property type="match status" value="1"/>
</dbReference>
<dbReference type="PANTHER" id="PTHR48081:SF26">
    <property type="entry name" value="ALPHA_BETA HYDROLASE FOLD-3 DOMAIN-CONTAINING PROTEIN"/>
    <property type="match status" value="1"/>
</dbReference>
<feature type="active site" evidence="3">
    <location>
        <position position="189"/>
    </location>
</feature>
<evidence type="ECO:0000256" key="2">
    <source>
        <dbReference type="ARBA" id="ARBA00022801"/>
    </source>
</evidence>
<evidence type="ECO:0000256" key="1">
    <source>
        <dbReference type="ARBA" id="ARBA00010515"/>
    </source>
</evidence>
<dbReference type="InterPro" id="IPR029058">
    <property type="entry name" value="AB_hydrolase_fold"/>
</dbReference>
<comment type="caution">
    <text evidence="6">The sequence shown here is derived from an EMBL/GenBank/DDBJ whole genome shotgun (WGS) entry which is preliminary data.</text>
</comment>
<protein>
    <submittedName>
        <fullName evidence="6">Alpha/beta-hydrolase</fullName>
    </submittedName>
</protein>
<dbReference type="EMBL" id="JAOTPV010000007">
    <property type="protein sequence ID" value="KAJ4480024.1"/>
    <property type="molecule type" value="Genomic_DNA"/>
</dbReference>
<dbReference type="Gene3D" id="3.40.50.1820">
    <property type="entry name" value="alpha/beta hydrolase"/>
    <property type="match status" value="1"/>
</dbReference>
<evidence type="ECO:0000256" key="3">
    <source>
        <dbReference type="PROSITE-ProRule" id="PRU10038"/>
    </source>
</evidence>
<dbReference type="Proteomes" id="UP001150266">
    <property type="component" value="Unassembled WGS sequence"/>
</dbReference>
<dbReference type="AlphaFoldDB" id="A0A9W9DPB9"/>
<keyword evidence="7" id="KW-1185">Reference proteome</keyword>
<dbReference type="OrthoDB" id="2152029at2759"/>
<dbReference type="PANTHER" id="PTHR48081">
    <property type="entry name" value="AB HYDROLASE SUPERFAMILY PROTEIN C4A8.06C"/>
    <property type="match status" value="1"/>
</dbReference>
<dbReference type="GO" id="GO:0016787">
    <property type="term" value="F:hydrolase activity"/>
    <property type="evidence" value="ECO:0007669"/>
    <property type="project" value="UniProtKB-KW"/>
</dbReference>
<accession>A0A9W9DPB9</accession>
<sequence length="319" mass="34880">MGSGIKLADTTEISREYSFLLLFIRGRPTWSITRVLTIRILRTFIGVCFATSLLNSYEPEKDPIPKEEGSVVVREIREIAPVNGVEPVRVSGRWWGSGSAGGSRGERGGYVMSSGAPSDTTTPPICNGCLEHFSTINWVFALEYRIASAKPFGPANPFPAPVLDALAGYVYLIHTVGFRPENIIISGDSAGGHITVALTQHLIHNKIEGIPPPSNILLLSPSLEWLFTHTGPQSSVERNKDDSTGWYTGFPRTCISAGDAEMQLNSIGTFRARLIRDIGEEKVTYIETVGGTHDFVGLTFHEPERTEALEMIASWIEGC</sequence>
<organism evidence="6 7">
    <name type="scientific">Lentinula aciculospora</name>
    <dbReference type="NCBI Taxonomy" id="153920"/>
    <lineage>
        <taxon>Eukaryota</taxon>
        <taxon>Fungi</taxon>
        <taxon>Dikarya</taxon>
        <taxon>Basidiomycota</taxon>
        <taxon>Agaricomycotina</taxon>
        <taxon>Agaricomycetes</taxon>
        <taxon>Agaricomycetidae</taxon>
        <taxon>Agaricales</taxon>
        <taxon>Marasmiineae</taxon>
        <taxon>Omphalotaceae</taxon>
        <taxon>Lentinula</taxon>
    </lineage>
</organism>
<keyword evidence="2" id="KW-0378">Hydrolase</keyword>
<dbReference type="PROSITE" id="PS01174">
    <property type="entry name" value="LIPASE_GDXG_SER"/>
    <property type="match status" value="1"/>
</dbReference>
<dbReference type="EMBL" id="JAOTPV010000007">
    <property type="protein sequence ID" value="KAJ4480023.1"/>
    <property type="molecule type" value="Genomic_DNA"/>
</dbReference>
<comment type="similarity">
    <text evidence="1">Belongs to the 'GDXG' lipolytic enzyme family.</text>
</comment>